<evidence type="ECO:0000256" key="1">
    <source>
        <dbReference type="SAM" id="MobiDB-lite"/>
    </source>
</evidence>
<keyword evidence="3" id="KW-1185">Reference proteome</keyword>
<dbReference type="STRING" id="343013.SAMN04489707_1001163"/>
<organism evidence="2 3">
    <name type="scientific">Paenacidovorax caeni</name>
    <dbReference type="NCBI Taxonomy" id="343013"/>
    <lineage>
        <taxon>Bacteria</taxon>
        <taxon>Pseudomonadati</taxon>
        <taxon>Pseudomonadota</taxon>
        <taxon>Betaproteobacteria</taxon>
        <taxon>Burkholderiales</taxon>
        <taxon>Comamonadaceae</taxon>
        <taxon>Paenacidovorax</taxon>
    </lineage>
</organism>
<feature type="region of interest" description="Disordered" evidence="1">
    <location>
        <begin position="78"/>
        <end position="101"/>
    </location>
</feature>
<reference evidence="2 3" key="1">
    <citation type="submission" date="2016-10" db="EMBL/GenBank/DDBJ databases">
        <authorList>
            <person name="de Groot N.N."/>
        </authorList>
    </citation>
    <scope>NUCLEOTIDE SEQUENCE [LARGE SCALE GENOMIC DNA]</scope>
    <source>
        <strain evidence="2 3">R-24608</strain>
    </source>
</reference>
<accession>A0A1I7F470</accession>
<dbReference type="RefSeq" id="WP_074930014.1">
    <property type="nucleotide sequence ID" value="NZ_CYIG01000007.1"/>
</dbReference>
<gene>
    <name evidence="2" type="ORF">SAMN04489707_1001163</name>
</gene>
<protein>
    <submittedName>
        <fullName evidence="2">Uncharacterized protein</fullName>
    </submittedName>
</protein>
<proteinExistence type="predicted"/>
<name>A0A1I7F470_9BURK</name>
<dbReference type="AlphaFoldDB" id="A0A1I7F470"/>
<dbReference type="OrthoDB" id="8820016at2"/>
<evidence type="ECO:0000313" key="3">
    <source>
        <dbReference type="Proteomes" id="UP000183656"/>
    </source>
</evidence>
<dbReference type="Proteomes" id="UP000183656">
    <property type="component" value="Unassembled WGS sequence"/>
</dbReference>
<evidence type="ECO:0000313" key="2">
    <source>
        <dbReference type="EMBL" id="SFU31011.1"/>
    </source>
</evidence>
<dbReference type="EMBL" id="FPBX01000001">
    <property type="protein sequence ID" value="SFU31011.1"/>
    <property type="molecule type" value="Genomic_DNA"/>
</dbReference>
<sequence length="135" mass="15188">MSKCITQDCAMLWRFIVKKGGWWGVLRLTREWAPTFSLAEVEQHLATLHKGGFLEAMRLRDGTVYSFTAKCLPLPGEDVQHAEPFEPQTPGPRRPEVMGSHYVPPASTYRSGALDFVRLPSVLMGQPQPYRSTLA</sequence>